<evidence type="ECO:0000313" key="1">
    <source>
        <dbReference type="EMBL" id="CAA6830733.1"/>
    </source>
</evidence>
<organism evidence="1">
    <name type="scientific">uncultured Thiotrichaceae bacterium</name>
    <dbReference type="NCBI Taxonomy" id="298394"/>
    <lineage>
        <taxon>Bacteria</taxon>
        <taxon>Pseudomonadati</taxon>
        <taxon>Pseudomonadota</taxon>
        <taxon>Gammaproteobacteria</taxon>
        <taxon>Thiotrichales</taxon>
        <taxon>Thiotrichaceae</taxon>
        <taxon>environmental samples</taxon>
    </lineage>
</organism>
<proteinExistence type="predicted"/>
<dbReference type="EMBL" id="CACVAT010000622">
    <property type="protein sequence ID" value="CAA6830733.1"/>
    <property type="molecule type" value="Genomic_DNA"/>
</dbReference>
<accession>A0A6S6UP38</accession>
<sequence>MIDVPSEIGERLKKLSKPELIRALRLVVQNEQPQQAIQKDKASRIRSYAGIAKGVYASAEEADKFIRKERDSWE</sequence>
<dbReference type="AlphaFoldDB" id="A0A6S6UP38"/>
<gene>
    <name evidence="1" type="ORF">HELGO_WM65319</name>
</gene>
<reference evidence="1" key="1">
    <citation type="submission" date="2020-01" db="EMBL/GenBank/DDBJ databases">
        <authorList>
            <person name="Meier V. D."/>
            <person name="Meier V D."/>
        </authorList>
    </citation>
    <scope>NUCLEOTIDE SEQUENCE</scope>
    <source>
        <strain evidence="1">HLG_WM_MAG_09</strain>
    </source>
</reference>
<name>A0A6S6UP38_9GAMM</name>
<protein>
    <submittedName>
        <fullName evidence="1">Uncharacterized protein</fullName>
    </submittedName>
</protein>